<dbReference type="Pfam" id="PF08818">
    <property type="entry name" value="DUF1801"/>
    <property type="match status" value="1"/>
</dbReference>
<gene>
    <name evidence="2" type="ORF">RN607_09875</name>
</gene>
<dbReference type="Gene3D" id="3.90.1150.200">
    <property type="match status" value="1"/>
</dbReference>
<protein>
    <submittedName>
        <fullName evidence="2">DUF1801 domain-containing protein</fullName>
    </submittedName>
</protein>
<reference evidence="2" key="1">
    <citation type="submission" date="2023-09" db="EMBL/GenBank/DDBJ databases">
        <title>Demequina sp. a novel bacteria isolated from Capsicum annuum.</title>
        <authorList>
            <person name="Humaira Z."/>
            <person name="Lee J."/>
            <person name="Cho D."/>
        </authorList>
    </citation>
    <scope>NUCLEOTIDE SEQUENCE</scope>
    <source>
        <strain evidence="2">PMTSA13</strain>
    </source>
</reference>
<dbReference type="AlphaFoldDB" id="A0AA96JC70"/>
<dbReference type="RefSeq" id="WP_313542325.1">
    <property type="nucleotide sequence ID" value="NZ_CP134880.1"/>
</dbReference>
<organism evidence="2">
    <name type="scientific">Demequina capsici</name>
    <dbReference type="NCBI Taxonomy" id="3075620"/>
    <lineage>
        <taxon>Bacteria</taxon>
        <taxon>Bacillati</taxon>
        <taxon>Actinomycetota</taxon>
        <taxon>Actinomycetes</taxon>
        <taxon>Micrococcales</taxon>
        <taxon>Demequinaceae</taxon>
        <taxon>Demequina</taxon>
    </lineage>
</organism>
<evidence type="ECO:0000313" key="2">
    <source>
        <dbReference type="EMBL" id="WNM26506.1"/>
    </source>
</evidence>
<sequence length="126" mass="14365">MAYDEVDAWMAHYDNPMREVVQRVRLILLASDDRIEECIKWKTPTFVYKGNLASFFPNSRNHATVMFHHGALIPGRFPHLEGSGKAGRVMKIASIAEAEEYREELSSIVESWIAWRDSMEHAAAAS</sequence>
<feature type="domain" description="YdhG-like" evidence="1">
    <location>
        <begin position="18"/>
        <end position="113"/>
    </location>
</feature>
<dbReference type="EMBL" id="CP134880">
    <property type="protein sequence ID" value="WNM26506.1"/>
    <property type="molecule type" value="Genomic_DNA"/>
</dbReference>
<evidence type="ECO:0000259" key="1">
    <source>
        <dbReference type="Pfam" id="PF08818"/>
    </source>
</evidence>
<accession>A0AA96JC70</accession>
<dbReference type="KEGG" id="dcp:RN607_09875"/>
<dbReference type="SUPFAM" id="SSF159888">
    <property type="entry name" value="YdhG-like"/>
    <property type="match status" value="1"/>
</dbReference>
<dbReference type="InterPro" id="IPR014922">
    <property type="entry name" value="YdhG-like"/>
</dbReference>
<name>A0AA96JC70_9MICO</name>
<dbReference type="Proteomes" id="UP001303408">
    <property type="component" value="Chromosome"/>
</dbReference>
<proteinExistence type="predicted"/>